<dbReference type="PANTHER" id="PTHR33734">
    <property type="entry name" value="LYSM DOMAIN-CONTAINING GPI-ANCHORED PROTEIN 2"/>
    <property type="match status" value="1"/>
</dbReference>
<reference evidence="3 4" key="1">
    <citation type="submission" date="2024-11" db="EMBL/GenBank/DDBJ databases">
        <authorList>
            <person name="Mikucki A.G."/>
            <person name="Kahler C.M."/>
        </authorList>
    </citation>
    <scope>NUCLEOTIDE SEQUENCE [LARGE SCALE GENOMIC DNA]</scope>
    <source>
        <strain evidence="3 4">EXNM717</strain>
    </source>
</reference>
<feature type="domain" description="LysM" evidence="2">
    <location>
        <begin position="609"/>
        <end position="652"/>
    </location>
</feature>
<dbReference type="Gene3D" id="1.10.530.10">
    <property type="match status" value="1"/>
</dbReference>
<gene>
    <name evidence="3" type="ORF">ACI43T_06770</name>
</gene>
<dbReference type="InterPro" id="IPR018392">
    <property type="entry name" value="LysM"/>
</dbReference>
<dbReference type="Gene3D" id="3.10.350.10">
    <property type="entry name" value="LysM domain"/>
    <property type="match status" value="2"/>
</dbReference>
<feature type="signal peptide" evidence="1">
    <location>
        <begin position="1"/>
        <end position="23"/>
    </location>
</feature>
<dbReference type="SUPFAM" id="SSF53955">
    <property type="entry name" value="Lysozyme-like"/>
    <property type="match status" value="1"/>
</dbReference>
<name>A0ABW8Q3T6_9NEIS</name>
<organism evidence="3 4">
    <name type="scientific">Neisseria oralis</name>
    <dbReference type="NCBI Taxonomy" id="1107316"/>
    <lineage>
        <taxon>Bacteria</taxon>
        <taxon>Pseudomonadati</taxon>
        <taxon>Pseudomonadota</taxon>
        <taxon>Betaproteobacteria</taxon>
        <taxon>Neisseriales</taxon>
        <taxon>Neisseriaceae</taxon>
        <taxon>Neisseria</taxon>
    </lineage>
</organism>
<dbReference type="RefSeq" id="WP_405386058.1">
    <property type="nucleotide sequence ID" value="NZ_JBJGEB010000005.1"/>
</dbReference>
<dbReference type="Pfam" id="PF01476">
    <property type="entry name" value="LysM"/>
    <property type="match status" value="3"/>
</dbReference>
<dbReference type="CDD" id="cd00118">
    <property type="entry name" value="LysM"/>
    <property type="match status" value="2"/>
</dbReference>
<dbReference type="InterPro" id="IPR036779">
    <property type="entry name" value="LysM_dom_sf"/>
</dbReference>
<evidence type="ECO:0000256" key="1">
    <source>
        <dbReference type="SAM" id="SignalP"/>
    </source>
</evidence>
<dbReference type="SUPFAM" id="SSF54106">
    <property type="entry name" value="LysM domain"/>
    <property type="match status" value="2"/>
</dbReference>
<dbReference type="PANTHER" id="PTHR33734:SF22">
    <property type="entry name" value="MEMBRANE-BOUND LYTIC MUREIN TRANSGLYCOSYLASE D"/>
    <property type="match status" value="1"/>
</dbReference>
<dbReference type="InterPro" id="IPR023346">
    <property type="entry name" value="Lysozyme-like_dom_sf"/>
</dbReference>
<accession>A0ABW8Q3T6</accession>
<feature type="domain" description="LysM" evidence="2">
    <location>
        <begin position="331"/>
        <end position="376"/>
    </location>
</feature>
<dbReference type="EMBL" id="JBJGEB010000005">
    <property type="protein sequence ID" value="MFK7642199.1"/>
    <property type="molecule type" value="Genomic_DNA"/>
</dbReference>
<keyword evidence="1" id="KW-0732">Signal</keyword>
<dbReference type="SMART" id="SM00257">
    <property type="entry name" value="LysM"/>
    <property type="match status" value="3"/>
</dbReference>
<dbReference type="InterPro" id="IPR008258">
    <property type="entry name" value="Transglycosylase_SLT_dom_1"/>
</dbReference>
<evidence type="ECO:0000313" key="4">
    <source>
        <dbReference type="Proteomes" id="UP001621964"/>
    </source>
</evidence>
<feature type="chain" id="PRO_5047189057" evidence="1">
    <location>
        <begin position="24"/>
        <end position="712"/>
    </location>
</feature>
<evidence type="ECO:0000313" key="3">
    <source>
        <dbReference type="EMBL" id="MFK7642199.1"/>
    </source>
</evidence>
<dbReference type="Proteomes" id="UP001621964">
    <property type="component" value="Unassembled WGS sequence"/>
</dbReference>
<dbReference type="Pfam" id="PF01464">
    <property type="entry name" value="SLT"/>
    <property type="match status" value="1"/>
</dbReference>
<proteinExistence type="predicted"/>
<dbReference type="CDD" id="cd16894">
    <property type="entry name" value="MltD-like"/>
    <property type="match status" value="1"/>
</dbReference>
<protein>
    <submittedName>
        <fullName evidence="3">LysM peptidoglycan-binding domain-containing protein</fullName>
    </submittedName>
</protein>
<dbReference type="PROSITE" id="PS51782">
    <property type="entry name" value="LYSM"/>
    <property type="match status" value="3"/>
</dbReference>
<feature type="domain" description="LysM" evidence="2">
    <location>
        <begin position="667"/>
        <end position="712"/>
    </location>
</feature>
<comment type="caution">
    <text evidence="3">The sequence shown here is derived from an EMBL/GenBank/DDBJ whole genome shotgun (WGS) entry which is preliminary data.</text>
</comment>
<evidence type="ECO:0000259" key="2">
    <source>
        <dbReference type="PROSITE" id="PS51782"/>
    </source>
</evidence>
<keyword evidence="4" id="KW-1185">Reference proteome</keyword>
<sequence>MAKLKTIALTISGLSALSGTTHAQAASTETDSSSNKLGMAMMRLNSSLLDQAQTNKHPSGSLWASLRKDFRINEVNTELVRRHESKFAANSGYFDRTINRSKPYMYHIANEVKKRNMPAEIALLPFIESAFVTKAKSHVGASGLWQFMPSTGRHYGLEKTALYDGRHDVYASTNAALNYLEYLHSMFGDWTLALAAYNWGEGNVGRAINRARAQGLEPTYENLRMPNETRNYVPKLLAVRNIVSNPQMFGLNISEINNQPYFKSVNIDKAIDNSTIARFANISESELLALNPGFNAPVFIPKNNRKLLLPASAIATFEKNYRNAKPENLLSWDIYSTADNTNLSTIAAETGMSVAELKRLNNIGSNSVSANRSILVAKNNSSNNKLEQTHTVDIDITPDSYRPSVPRTEQIVKAEKPTDLATASSQTITSATDFVSRSKTDSETHMVISKNNESTAKKQGIAANLVAKEIDTQINSNPMIASVASEKTSNQPALSTLSDNGFDSTQTDAIAKLALQANSPATTISLNQTVTEQDDELMSLVKNNETDSAATNALTITEAKVTTHTDEPTTSQQARIEKIAENRIKQKHRIESRLARAEQKTQRVASTTGTHKVSDGDTLFNISQRYNLSVADLITANNIKGNNIQKGQVLRIIASPAKNKTSNIKNVSYTVRKGDTLNTIANQFNLDINDIRRWNRNTRAVSPGQRLNLLGS</sequence>